<dbReference type="InterPro" id="IPR000719">
    <property type="entry name" value="Prot_kinase_dom"/>
</dbReference>
<dbReference type="HOGENOM" id="CLU_000288_7_18_1"/>
<dbReference type="Proteomes" id="UP000053989">
    <property type="component" value="Unassembled WGS sequence"/>
</dbReference>
<reference evidence="2 3" key="1">
    <citation type="submission" date="2014-04" db="EMBL/GenBank/DDBJ databases">
        <authorList>
            <consortium name="DOE Joint Genome Institute"/>
            <person name="Kuo A."/>
            <person name="Kohler A."/>
            <person name="Nagy L.G."/>
            <person name="Floudas D."/>
            <person name="Copeland A."/>
            <person name="Barry K.W."/>
            <person name="Cichocki N."/>
            <person name="Veneault-Fourrey C."/>
            <person name="LaButti K."/>
            <person name="Lindquist E.A."/>
            <person name="Lipzen A."/>
            <person name="Lundell T."/>
            <person name="Morin E."/>
            <person name="Murat C."/>
            <person name="Sun H."/>
            <person name="Tunlid A."/>
            <person name="Henrissat B."/>
            <person name="Grigoriev I.V."/>
            <person name="Hibbett D.S."/>
            <person name="Martin F."/>
            <person name="Nordberg H.P."/>
            <person name="Cantor M.N."/>
            <person name="Hua S.X."/>
        </authorList>
    </citation>
    <scope>NUCLEOTIDE SEQUENCE [LARGE SCALE GENOMIC DNA]</scope>
    <source>
        <strain evidence="2 3">Foug A</strain>
    </source>
</reference>
<organism evidence="2 3">
    <name type="scientific">Scleroderma citrinum Foug A</name>
    <dbReference type="NCBI Taxonomy" id="1036808"/>
    <lineage>
        <taxon>Eukaryota</taxon>
        <taxon>Fungi</taxon>
        <taxon>Dikarya</taxon>
        <taxon>Basidiomycota</taxon>
        <taxon>Agaricomycotina</taxon>
        <taxon>Agaricomycetes</taxon>
        <taxon>Agaricomycetidae</taxon>
        <taxon>Boletales</taxon>
        <taxon>Sclerodermatineae</taxon>
        <taxon>Sclerodermataceae</taxon>
        <taxon>Scleroderma</taxon>
    </lineage>
</organism>
<dbReference type="GO" id="GO:0004672">
    <property type="term" value="F:protein kinase activity"/>
    <property type="evidence" value="ECO:0007669"/>
    <property type="project" value="InterPro"/>
</dbReference>
<dbReference type="Gene3D" id="1.10.510.10">
    <property type="entry name" value="Transferase(Phosphotransferase) domain 1"/>
    <property type="match status" value="1"/>
</dbReference>
<evidence type="ECO:0000313" key="3">
    <source>
        <dbReference type="Proteomes" id="UP000053989"/>
    </source>
</evidence>
<dbReference type="AlphaFoldDB" id="A0A0C3D9T7"/>
<proteinExistence type="predicted"/>
<evidence type="ECO:0000259" key="1">
    <source>
        <dbReference type="PROSITE" id="PS50011"/>
    </source>
</evidence>
<dbReference type="SUPFAM" id="SSF56112">
    <property type="entry name" value="Protein kinase-like (PK-like)"/>
    <property type="match status" value="1"/>
</dbReference>
<reference evidence="3" key="2">
    <citation type="submission" date="2015-01" db="EMBL/GenBank/DDBJ databases">
        <title>Evolutionary Origins and Diversification of the Mycorrhizal Mutualists.</title>
        <authorList>
            <consortium name="DOE Joint Genome Institute"/>
            <consortium name="Mycorrhizal Genomics Consortium"/>
            <person name="Kohler A."/>
            <person name="Kuo A."/>
            <person name="Nagy L.G."/>
            <person name="Floudas D."/>
            <person name="Copeland A."/>
            <person name="Barry K.W."/>
            <person name="Cichocki N."/>
            <person name="Veneault-Fourrey C."/>
            <person name="LaButti K."/>
            <person name="Lindquist E.A."/>
            <person name="Lipzen A."/>
            <person name="Lundell T."/>
            <person name="Morin E."/>
            <person name="Murat C."/>
            <person name="Riley R."/>
            <person name="Ohm R."/>
            <person name="Sun H."/>
            <person name="Tunlid A."/>
            <person name="Henrissat B."/>
            <person name="Grigoriev I.V."/>
            <person name="Hibbett D.S."/>
            <person name="Martin F."/>
        </authorList>
    </citation>
    <scope>NUCLEOTIDE SEQUENCE [LARGE SCALE GENOMIC DNA]</scope>
    <source>
        <strain evidence="3">Foug A</strain>
    </source>
</reference>
<protein>
    <recommendedName>
        <fullName evidence="1">Protein kinase domain-containing protein</fullName>
    </recommendedName>
</protein>
<gene>
    <name evidence="2" type="ORF">SCLCIDRAFT_460669</name>
</gene>
<name>A0A0C3D9T7_9AGAM</name>
<evidence type="ECO:0000313" key="2">
    <source>
        <dbReference type="EMBL" id="KIM53139.1"/>
    </source>
</evidence>
<dbReference type="GO" id="GO:0005524">
    <property type="term" value="F:ATP binding"/>
    <property type="evidence" value="ECO:0007669"/>
    <property type="project" value="InterPro"/>
</dbReference>
<dbReference type="InterPro" id="IPR011009">
    <property type="entry name" value="Kinase-like_dom_sf"/>
</dbReference>
<feature type="domain" description="Protein kinase" evidence="1">
    <location>
        <begin position="1"/>
        <end position="202"/>
    </location>
</feature>
<dbReference type="InParanoid" id="A0A0C3D9T7"/>
<dbReference type="OrthoDB" id="2758211at2759"/>
<dbReference type="EMBL" id="KN822189">
    <property type="protein sequence ID" value="KIM53139.1"/>
    <property type="molecule type" value="Genomic_DNA"/>
</dbReference>
<dbReference type="PROSITE" id="PS50011">
    <property type="entry name" value="PROTEIN_KINASE_DOM"/>
    <property type="match status" value="1"/>
</dbReference>
<dbReference type="PANTHER" id="PTHR23257">
    <property type="entry name" value="SERINE-THREONINE PROTEIN KINASE"/>
    <property type="match status" value="1"/>
</dbReference>
<sequence>MRILRRTYVWRNLAHENVVKLLGITINFGHTISIVSPLMRSAFCYVQDPNVDPRPLILGIANGLHYLHTHEQGPIIHGGIKGANVLVSDDGHARLTDFGSCCFTEVSLGRVIKGDLQGTLDWMAPEHLRVNADKFTMSTTSDVWAFGMTTLELFTGKRPFVHLQSIPDIIDHIVNKELTRPSIGASFFRLTDEWLSKISELY</sequence>
<dbReference type="Pfam" id="PF00069">
    <property type="entry name" value="Pkinase"/>
    <property type="match status" value="1"/>
</dbReference>
<keyword evidence="3" id="KW-1185">Reference proteome</keyword>
<dbReference type="STRING" id="1036808.A0A0C3D9T7"/>
<dbReference type="InterPro" id="IPR050167">
    <property type="entry name" value="Ser_Thr_protein_kinase"/>
</dbReference>
<accession>A0A0C3D9T7</accession>